<gene>
    <name evidence="2" type="ORF">ACJEBI_13290</name>
</gene>
<name>A0ABW8RG60_9BACI</name>
<protein>
    <submittedName>
        <fullName evidence="2">Uncharacterized protein</fullName>
    </submittedName>
</protein>
<feature type="transmembrane region" description="Helical" evidence="1">
    <location>
        <begin position="138"/>
        <end position="157"/>
    </location>
</feature>
<evidence type="ECO:0000313" key="2">
    <source>
        <dbReference type="EMBL" id="MFK9092458.1"/>
    </source>
</evidence>
<evidence type="ECO:0000313" key="3">
    <source>
        <dbReference type="Proteomes" id="UP001623041"/>
    </source>
</evidence>
<proteinExistence type="predicted"/>
<keyword evidence="3" id="KW-1185">Reference proteome</keyword>
<feature type="transmembrane region" description="Helical" evidence="1">
    <location>
        <begin position="91"/>
        <end position="118"/>
    </location>
</feature>
<keyword evidence="1" id="KW-0472">Membrane</keyword>
<accession>A0ABW8RG60</accession>
<dbReference type="RefSeq" id="WP_406581041.1">
    <property type="nucleotide sequence ID" value="NZ_JBJHQH010000009.1"/>
</dbReference>
<keyword evidence="1" id="KW-0812">Transmembrane</keyword>
<feature type="transmembrane region" description="Helical" evidence="1">
    <location>
        <begin position="52"/>
        <end position="71"/>
    </location>
</feature>
<reference evidence="2 3" key="1">
    <citation type="submission" date="2024-11" db="EMBL/GenBank/DDBJ databases">
        <authorList>
            <person name="Lucas J.A."/>
        </authorList>
    </citation>
    <scope>NUCLEOTIDE SEQUENCE [LARGE SCALE GENOMIC DNA]</scope>
    <source>
        <strain evidence="2 3">Z 5.4</strain>
    </source>
</reference>
<sequence>MKTILPRKIISASVSGTFFAIILGLTQPNPFGDINLSSIQSYLFSTSTIIPIYMMYSFPAILIYGVLTSIISDKVGDFIAIKVKEKKVELIVSGALHIIFGLILFWVSLGASILFFITDRILGRRYKKYNWLEAIKSLAIPVLTWLLFMGIVWSGMWESPPKIKGAY</sequence>
<dbReference type="Proteomes" id="UP001623041">
    <property type="component" value="Unassembled WGS sequence"/>
</dbReference>
<dbReference type="EMBL" id="JBJHQH010000009">
    <property type="protein sequence ID" value="MFK9092458.1"/>
    <property type="molecule type" value="Genomic_DNA"/>
</dbReference>
<organism evidence="2 3">
    <name type="scientific">Bacillus salipaludis</name>
    <dbReference type="NCBI Taxonomy" id="2547811"/>
    <lineage>
        <taxon>Bacteria</taxon>
        <taxon>Bacillati</taxon>
        <taxon>Bacillota</taxon>
        <taxon>Bacilli</taxon>
        <taxon>Bacillales</taxon>
        <taxon>Bacillaceae</taxon>
        <taxon>Bacillus</taxon>
    </lineage>
</organism>
<comment type="caution">
    <text evidence="2">The sequence shown here is derived from an EMBL/GenBank/DDBJ whole genome shotgun (WGS) entry which is preliminary data.</text>
</comment>
<evidence type="ECO:0000256" key="1">
    <source>
        <dbReference type="SAM" id="Phobius"/>
    </source>
</evidence>
<keyword evidence="1" id="KW-1133">Transmembrane helix</keyword>